<comment type="cofactor">
    <cofactor evidence="12">
        <name>Zn(2+)</name>
        <dbReference type="ChEBI" id="CHEBI:29105"/>
    </cofactor>
    <text evidence="12">Binds 1 zinc ion per subunit.</text>
</comment>
<keyword evidence="5 12" id="KW-0479">Metal-binding</keyword>
<keyword evidence="11 12" id="KW-0030">Aminoacyl-tRNA synthetase</keyword>
<dbReference type="InterPro" id="IPR018163">
    <property type="entry name" value="Thr/Ala-tRNA-synth_IIc_edit"/>
</dbReference>
<dbReference type="InterPro" id="IPR009000">
    <property type="entry name" value="Transl_B-barrel_sf"/>
</dbReference>
<evidence type="ECO:0000256" key="11">
    <source>
        <dbReference type="ARBA" id="ARBA00023146"/>
    </source>
</evidence>
<dbReference type="InterPro" id="IPR045864">
    <property type="entry name" value="aa-tRNA-synth_II/BPL/LPL"/>
</dbReference>
<dbReference type="GO" id="GO:0045892">
    <property type="term" value="P:negative regulation of DNA-templated transcription"/>
    <property type="evidence" value="ECO:0007669"/>
    <property type="project" value="TreeGrafter"/>
</dbReference>
<dbReference type="SUPFAM" id="SSF101353">
    <property type="entry name" value="Putative anticodon-binding domain of alanyl-tRNA synthetase (AlaRS)"/>
    <property type="match status" value="1"/>
</dbReference>
<evidence type="ECO:0000256" key="1">
    <source>
        <dbReference type="ARBA" id="ARBA00004496"/>
    </source>
</evidence>
<dbReference type="Gene3D" id="3.30.54.20">
    <property type="match status" value="1"/>
</dbReference>
<dbReference type="SUPFAM" id="SSF55681">
    <property type="entry name" value="Class II aaRS and biotin synthetases"/>
    <property type="match status" value="1"/>
</dbReference>
<dbReference type="EC" id="6.1.1.7" evidence="12"/>
<accession>A0A3F3L5X8</accession>
<dbReference type="RefSeq" id="WP_004989714.1">
    <property type="nucleotide sequence ID" value="NZ_AP018824.1"/>
</dbReference>
<comment type="domain">
    <text evidence="12">Consists of three domains; the N-terminal catalytic domain, the editing domain and the C-terminal C-Ala domain. The editing domain removes incorrectly charged amino acids, while the C-Ala domain, along with tRNA(Ala), serves as a bridge to cooperatively bring together the editing and aminoacylation centers thus stimulating deacylation of misacylated tRNAs.</text>
</comment>
<evidence type="ECO:0000256" key="3">
    <source>
        <dbReference type="ARBA" id="ARBA00022555"/>
    </source>
</evidence>
<evidence type="ECO:0000256" key="9">
    <source>
        <dbReference type="ARBA" id="ARBA00022884"/>
    </source>
</evidence>
<dbReference type="GO" id="GO:0000049">
    <property type="term" value="F:tRNA binding"/>
    <property type="evidence" value="ECO:0007669"/>
    <property type="project" value="UniProtKB-KW"/>
</dbReference>
<dbReference type="InterPro" id="IPR018164">
    <property type="entry name" value="Ala-tRNA-synth_IIc_N"/>
</dbReference>
<dbReference type="Gene3D" id="3.30.980.10">
    <property type="entry name" value="Threonyl-trna Synthetase, Chain A, domain 2"/>
    <property type="match status" value="1"/>
</dbReference>
<proteinExistence type="inferred from homology"/>
<keyword evidence="4 12" id="KW-0436">Ligase</keyword>
<dbReference type="GO" id="GO:0004813">
    <property type="term" value="F:alanine-tRNA ligase activity"/>
    <property type="evidence" value="ECO:0007669"/>
    <property type="project" value="UniProtKB-UniRule"/>
</dbReference>
<feature type="binding site" evidence="12">
    <location>
        <position position="674"/>
    </location>
    <ligand>
        <name>Zn(2+)</name>
        <dbReference type="ChEBI" id="CHEBI:29105"/>
    </ligand>
</feature>
<dbReference type="InterPro" id="IPR018162">
    <property type="entry name" value="Ala-tRNA-ligase_IIc_anticod-bd"/>
</dbReference>
<dbReference type="InterPro" id="IPR003156">
    <property type="entry name" value="DHHA1_dom"/>
</dbReference>
<dbReference type="PRINTS" id="PR00980">
    <property type="entry name" value="TRNASYNTHALA"/>
</dbReference>
<evidence type="ECO:0000256" key="5">
    <source>
        <dbReference type="ARBA" id="ARBA00022723"/>
    </source>
</evidence>
<keyword evidence="3 12" id="KW-0820">tRNA-binding</keyword>
<dbReference type="FunFam" id="3.10.310.40:FF:000001">
    <property type="entry name" value="Alanine--tRNA ligase"/>
    <property type="match status" value="1"/>
</dbReference>
<feature type="binding site" evidence="12">
    <location>
        <position position="566"/>
    </location>
    <ligand>
        <name>Zn(2+)</name>
        <dbReference type="ChEBI" id="CHEBI:29105"/>
    </ligand>
</feature>
<keyword evidence="9 12" id="KW-0694">RNA-binding</keyword>
<dbReference type="Gene3D" id="6.10.250.550">
    <property type="match status" value="1"/>
</dbReference>
<dbReference type="HAMAP" id="MF_00036_B">
    <property type="entry name" value="Ala_tRNA_synth_B"/>
    <property type="match status" value="1"/>
</dbReference>
<dbReference type="InterPro" id="IPR050058">
    <property type="entry name" value="Ala-tRNA_ligase"/>
</dbReference>
<keyword evidence="10 12" id="KW-0648">Protein biosynthesis</keyword>
<dbReference type="NCBIfam" id="TIGR00344">
    <property type="entry name" value="alaS"/>
    <property type="match status" value="1"/>
</dbReference>
<dbReference type="Pfam" id="PF01411">
    <property type="entry name" value="tRNA-synt_2c"/>
    <property type="match status" value="1"/>
</dbReference>
<dbReference type="Pfam" id="PF07973">
    <property type="entry name" value="tRNA_SAD"/>
    <property type="match status" value="1"/>
</dbReference>
<sequence>MTSAEIREAFLRYFESQGHTRVASSSLVPANDPTLLFTNAGMNQFKDCFLGLEKRDYVRAVSSQKCVRAGGKHNDLDNVGYTARHHTFFEMLGNFSFGDYFKENALKFAWDFLTSEQWLGLPKDKLYVTVYHTDDEAYDIWNKEIGLAPERIIRIGDNKGEKYASDNFWAMGDTGPCGPCSEIFFDHGDHIWGGLPGTPEEDGDRFIEIWNNVFMQFNRTADGVLHPLPAPSVDTGMGLERISAVLQHVNSNYDIDLFQHLIKSACEIIGVQDQAQPSLRVVADHARSCCFLIADGVNPSNEGRGYVLRRIIRRAVRHGNKLGATGTFFYKMLQPLIDVMGEAYPELKHDQARIEATLIKEEEQFAKTLEQGLKLLEGELAQLTGKVIAGETVFKLYDTYGFPTDLTADIARERDLEIDEVGFEREMEAQRRRARDAGKFAVDYNSIVKVDGETQFDGYNATAGQGQIIAIYKDGEQVDEVVEGDEALIVLNQTPFYAESGGQIGDTGIFKNETGIFEVQDTKKSGGAFVHQGIVTMGSLKASQQVEATVKADIRAATARNHSATHLLHAALRQILGKHVQQKGSLVASDILRFDFANDQPVTFEQLQQVEQLVNREVIANTAVGVEVLDIESAKAKGAMMLFGEKYGDEVRVLSMGSVIDERNFSIELCGGIHVQRTGDIGLFKITSEGGVAAGIRRIEAVTGTKALEIVQKADSDIQQINSLLKAQKDQTVERVQAAVEHTSALQKQIEQLNQKLANFQATELLSQVQTVAGRSTLITTVQNMDAKSLRNLHDSVKSKLEDAVIVLAGVEDDKVSLIASVAKQYTAHLKAGDIIKYLATELGGKGGGKPDLAQGGAPLNEKFEQVMTALPVWLEQH</sequence>
<gene>
    <name evidence="12 13" type="primary">alaS</name>
    <name evidence="13" type="ORF">LSO58_10975</name>
</gene>
<evidence type="ECO:0000256" key="7">
    <source>
        <dbReference type="ARBA" id="ARBA00022833"/>
    </source>
</evidence>
<dbReference type="GO" id="GO:0005829">
    <property type="term" value="C:cytosol"/>
    <property type="evidence" value="ECO:0007669"/>
    <property type="project" value="TreeGrafter"/>
</dbReference>
<evidence type="ECO:0000256" key="6">
    <source>
        <dbReference type="ARBA" id="ARBA00022741"/>
    </source>
</evidence>
<dbReference type="FunFam" id="3.30.980.10:FF:000004">
    <property type="entry name" value="Alanine--tRNA ligase, cytoplasmic"/>
    <property type="match status" value="1"/>
</dbReference>
<comment type="subcellular location">
    <subcellularLocation>
        <location evidence="1 12">Cytoplasm</location>
    </subcellularLocation>
</comment>
<evidence type="ECO:0000313" key="14">
    <source>
        <dbReference type="Proteomes" id="UP001164081"/>
    </source>
</evidence>
<dbReference type="AlphaFoldDB" id="A0A3F3L5X8"/>
<dbReference type="PANTHER" id="PTHR11777:SF9">
    <property type="entry name" value="ALANINE--TRNA LIGASE, CYTOPLASMIC"/>
    <property type="match status" value="1"/>
</dbReference>
<dbReference type="InterPro" id="IPR023033">
    <property type="entry name" value="Ala_tRNA_ligase_euk/bac"/>
</dbReference>
<dbReference type="GO" id="GO:0006419">
    <property type="term" value="P:alanyl-tRNA aminoacylation"/>
    <property type="evidence" value="ECO:0007669"/>
    <property type="project" value="UniProtKB-UniRule"/>
</dbReference>
<dbReference type="EMBL" id="CP089044">
    <property type="protein sequence ID" value="UYF76980.1"/>
    <property type="molecule type" value="Genomic_DNA"/>
</dbReference>
<organism evidence="13 14">
    <name type="scientific">Acinetobacter ursingii</name>
    <dbReference type="NCBI Taxonomy" id="108980"/>
    <lineage>
        <taxon>Bacteria</taxon>
        <taxon>Pseudomonadati</taxon>
        <taxon>Pseudomonadota</taxon>
        <taxon>Gammaproteobacteria</taxon>
        <taxon>Moraxellales</taxon>
        <taxon>Moraxellaceae</taxon>
        <taxon>Acinetobacter</taxon>
    </lineage>
</organism>
<comment type="function">
    <text evidence="12">Catalyzes the attachment of alanine to tRNA(Ala) in a two-step reaction: alanine is first activated by ATP to form Ala-AMP and then transferred to the acceptor end of tRNA(Ala). Also edits incorrectly charged Ser-tRNA(Ala) and Gly-tRNA(Ala) via its editing domain.</text>
</comment>
<feature type="binding site" evidence="12">
    <location>
        <position position="562"/>
    </location>
    <ligand>
        <name>Zn(2+)</name>
        <dbReference type="ChEBI" id="CHEBI:29105"/>
    </ligand>
</feature>
<evidence type="ECO:0000256" key="12">
    <source>
        <dbReference type="HAMAP-Rule" id="MF_00036"/>
    </source>
</evidence>
<feature type="binding site" evidence="12">
    <location>
        <position position="670"/>
    </location>
    <ligand>
        <name>Zn(2+)</name>
        <dbReference type="ChEBI" id="CHEBI:29105"/>
    </ligand>
</feature>
<dbReference type="PANTHER" id="PTHR11777">
    <property type="entry name" value="ALANYL-TRNA SYNTHETASE"/>
    <property type="match status" value="1"/>
</dbReference>
<dbReference type="SUPFAM" id="SSF55186">
    <property type="entry name" value="ThrRS/AlaRS common domain"/>
    <property type="match status" value="1"/>
</dbReference>
<dbReference type="InterPro" id="IPR002318">
    <property type="entry name" value="Ala-tRNA-lgiase_IIc"/>
</dbReference>
<reference evidence="13" key="1">
    <citation type="journal article" date="2022" name="J Glob Antimicrob Resist">
        <title>Comparative analysis of IMP-4- and OXA-58-containing plasmids of three carbapenemase-producing Acinetobacter ursingii strains in the Netherlands.</title>
        <authorList>
            <person name="Hendrickx A.P.A."/>
            <person name="Schade R.P."/>
            <person name="Landman F."/>
            <person name="Bosch T."/>
            <person name="Schouls L.M."/>
            <person name="van Dijk K."/>
        </authorList>
    </citation>
    <scope>NUCLEOTIDE SEQUENCE</scope>
    <source>
        <strain evidence="13">RIVM_C010761</strain>
    </source>
</reference>
<keyword evidence="7 12" id="KW-0862">Zinc</keyword>
<evidence type="ECO:0000256" key="2">
    <source>
        <dbReference type="ARBA" id="ARBA00008226"/>
    </source>
</evidence>
<dbReference type="Pfam" id="PF02272">
    <property type="entry name" value="DHHA1"/>
    <property type="match status" value="1"/>
</dbReference>
<dbReference type="Gene3D" id="2.40.30.130">
    <property type="match status" value="1"/>
</dbReference>
<keyword evidence="8 12" id="KW-0067">ATP-binding</keyword>
<dbReference type="SMART" id="SM00863">
    <property type="entry name" value="tRNA_SAD"/>
    <property type="match status" value="1"/>
</dbReference>
<dbReference type="FunFam" id="3.30.54.20:FF:000001">
    <property type="entry name" value="Alanine--tRNA ligase"/>
    <property type="match status" value="1"/>
</dbReference>
<dbReference type="CDD" id="cd00673">
    <property type="entry name" value="AlaRS_core"/>
    <property type="match status" value="1"/>
</dbReference>
<keyword evidence="6 12" id="KW-0547">Nucleotide-binding</keyword>
<dbReference type="SUPFAM" id="SSF50447">
    <property type="entry name" value="Translation proteins"/>
    <property type="match status" value="1"/>
</dbReference>
<dbReference type="GO" id="GO:0005524">
    <property type="term" value="F:ATP binding"/>
    <property type="evidence" value="ECO:0007669"/>
    <property type="project" value="UniProtKB-UniRule"/>
</dbReference>
<protein>
    <recommendedName>
        <fullName evidence="12">Alanine--tRNA ligase</fullName>
        <ecNumber evidence="12">6.1.1.7</ecNumber>
    </recommendedName>
    <alternativeName>
        <fullName evidence="12">Alanyl-tRNA synthetase</fullName>
        <shortName evidence="12">AlaRS</shortName>
    </alternativeName>
</protein>
<dbReference type="InterPro" id="IPR018165">
    <property type="entry name" value="Ala-tRNA-synth_IIc_core"/>
</dbReference>
<name>A0A3F3L5X8_9GAMM</name>
<dbReference type="FunFam" id="3.30.930.10:FF:000004">
    <property type="entry name" value="Alanine--tRNA ligase"/>
    <property type="match status" value="1"/>
</dbReference>
<comment type="catalytic activity">
    <reaction evidence="12">
        <text>tRNA(Ala) + L-alanine + ATP = L-alanyl-tRNA(Ala) + AMP + diphosphate</text>
        <dbReference type="Rhea" id="RHEA:12540"/>
        <dbReference type="Rhea" id="RHEA-COMP:9657"/>
        <dbReference type="Rhea" id="RHEA-COMP:9923"/>
        <dbReference type="ChEBI" id="CHEBI:30616"/>
        <dbReference type="ChEBI" id="CHEBI:33019"/>
        <dbReference type="ChEBI" id="CHEBI:57972"/>
        <dbReference type="ChEBI" id="CHEBI:78442"/>
        <dbReference type="ChEBI" id="CHEBI:78497"/>
        <dbReference type="ChEBI" id="CHEBI:456215"/>
        <dbReference type="EC" id="6.1.1.7"/>
    </reaction>
</comment>
<dbReference type="InterPro" id="IPR012947">
    <property type="entry name" value="tRNA_SAD"/>
</dbReference>
<dbReference type="GO" id="GO:0002161">
    <property type="term" value="F:aminoacyl-tRNA deacylase activity"/>
    <property type="evidence" value="ECO:0007669"/>
    <property type="project" value="TreeGrafter"/>
</dbReference>
<evidence type="ECO:0000256" key="8">
    <source>
        <dbReference type="ARBA" id="ARBA00022840"/>
    </source>
</evidence>
<evidence type="ECO:0000256" key="10">
    <source>
        <dbReference type="ARBA" id="ARBA00022917"/>
    </source>
</evidence>
<dbReference type="GO" id="GO:0008270">
    <property type="term" value="F:zinc ion binding"/>
    <property type="evidence" value="ECO:0007669"/>
    <property type="project" value="UniProtKB-UniRule"/>
</dbReference>
<dbReference type="Proteomes" id="UP001164081">
    <property type="component" value="Chromosome"/>
</dbReference>
<dbReference type="Gene3D" id="3.10.310.40">
    <property type="match status" value="1"/>
</dbReference>
<dbReference type="FunFam" id="2.40.30.130:FF:000001">
    <property type="entry name" value="Alanine--tRNA ligase"/>
    <property type="match status" value="1"/>
</dbReference>
<dbReference type="PROSITE" id="PS50860">
    <property type="entry name" value="AA_TRNA_LIGASE_II_ALA"/>
    <property type="match status" value="1"/>
</dbReference>
<dbReference type="Gene3D" id="3.30.930.10">
    <property type="entry name" value="Bira Bifunctional Protein, Domain 2"/>
    <property type="match status" value="1"/>
</dbReference>
<evidence type="ECO:0000256" key="4">
    <source>
        <dbReference type="ARBA" id="ARBA00022598"/>
    </source>
</evidence>
<keyword evidence="12" id="KW-0963">Cytoplasm</keyword>
<evidence type="ECO:0000313" key="13">
    <source>
        <dbReference type="EMBL" id="UYF76980.1"/>
    </source>
</evidence>
<comment type="similarity">
    <text evidence="2 12">Belongs to the class-II aminoacyl-tRNA synthetase family.</text>
</comment>